<feature type="domain" description="Glycosyl hydrolases family 2 sugar binding" evidence="5">
    <location>
        <begin position="64"/>
        <end position="135"/>
    </location>
</feature>
<evidence type="ECO:0000259" key="5">
    <source>
        <dbReference type="Pfam" id="PF02837"/>
    </source>
</evidence>
<geneLocation type="plasmid" evidence="6 7">
    <name>pDAETH-1</name>
</geneLocation>
<evidence type="ECO:0000313" key="7">
    <source>
        <dbReference type="Proteomes" id="UP001064971"/>
    </source>
</evidence>
<keyword evidence="6" id="KW-0614">Plasmid</keyword>
<dbReference type="PANTHER" id="PTHR42732:SF3">
    <property type="entry name" value="HYDROLASE"/>
    <property type="match status" value="1"/>
</dbReference>
<feature type="domain" description="Glycoside hydrolase family 2 catalytic" evidence="4">
    <location>
        <begin position="289"/>
        <end position="437"/>
    </location>
</feature>
<dbReference type="InterPro" id="IPR006102">
    <property type="entry name" value="Ig-like_GH2"/>
</dbReference>
<reference evidence="6" key="1">
    <citation type="submission" date="2022-07" db="EMBL/GenBank/DDBJ databases">
        <title>Complete Genome Sequence of the Radioresistant Bacterium Deinococcus aetherius ST0316, Isolated from the Air Dust collected in Lower Stratosphere above Japan.</title>
        <authorList>
            <person name="Satoh K."/>
            <person name="Hagiwara K."/>
            <person name="Katsumata K."/>
            <person name="Kubo A."/>
            <person name="Yokobori S."/>
            <person name="Yamagishi A."/>
            <person name="Oono Y."/>
            <person name="Narumi I."/>
        </authorList>
    </citation>
    <scope>NUCLEOTIDE SEQUENCE</scope>
    <source>
        <strain evidence="6">ST0316</strain>
        <plasmid evidence="6">pDAETH-1</plasmid>
    </source>
</reference>
<comment type="similarity">
    <text evidence="1">Belongs to the glycosyl hydrolase 2 family.</text>
</comment>
<dbReference type="RefSeq" id="WP_264777584.1">
    <property type="nucleotide sequence ID" value="NZ_AP026561.1"/>
</dbReference>
<dbReference type="EMBL" id="AP026561">
    <property type="protein sequence ID" value="BDP43724.1"/>
    <property type="molecule type" value="Genomic_DNA"/>
</dbReference>
<keyword evidence="7" id="KW-1185">Reference proteome</keyword>
<organism evidence="6 7">
    <name type="scientific">Deinococcus aetherius</name>
    <dbReference type="NCBI Taxonomy" id="200252"/>
    <lineage>
        <taxon>Bacteria</taxon>
        <taxon>Thermotogati</taxon>
        <taxon>Deinococcota</taxon>
        <taxon>Deinococci</taxon>
        <taxon>Deinococcales</taxon>
        <taxon>Deinococcaceae</taxon>
        <taxon>Deinococcus</taxon>
    </lineage>
</organism>
<proteinExistence type="inferred from homology"/>
<dbReference type="Gene3D" id="3.20.20.80">
    <property type="entry name" value="Glycosidases"/>
    <property type="match status" value="1"/>
</dbReference>
<evidence type="ECO:0000256" key="2">
    <source>
        <dbReference type="SAM" id="MobiDB-lite"/>
    </source>
</evidence>
<evidence type="ECO:0000313" key="6">
    <source>
        <dbReference type="EMBL" id="BDP43724.1"/>
    </source>
</evidence>
<dbReference type="SUPFAM" id="SSF51445">
    <property type="entry name" value="(Trans)glycosidases"/>
    <property type="match status" value="1"/>
</dbReference>
<name>A0ABM8AIS8_9DEIO</name>
<sequence length="637" mass="72393">MTELQHPRPQFTRPGWRRLDGPWRFAPDGGGRWTHPRHVTFTHTILVPFPPESEASGIGDTAFHPVVWYAHTVQLSKDEVPEGGERLLLHFGAVDYRARVWANGQLVAEHEGGHTPFTADLTDALVDGEAVELVVRAEDDPADFAQPRGKQDWQPEPHVIWYPRTTGIWQPVWLEKVPETRLDELVWTPHLDTWEVQLDVSLAGPLRPELSVRVRLTTPHEDLADDRYGVKAARTTRRLALPDAGIAEQRNHLLWSPEHPHLIGAVVELLEGERVLDRVHSYTALRSVGIQGHRFTLNGHPYYLRMVLDQGYWPETLMAATDEQLRRDVELAKQLGFNGVRKHQKVEDPRWLHWCDRLGLLVWEEMPSHYRFSAQAATRLTREWTEVIARDRSHPCVIAWVPFNESWGVPELTTNATHTHYVQALYHLTKTLDPTRLAIGNDGWEFVVGDWLGIHDYAHEPEKLRARYGTPAAVTDTVERPWGPALRVSGFAGRDEPVMLSEFGGVAYSGTDRTGWGYSRVQDGAIFLERYEALLTAVHGLEGISGFCYTQLADTFQEENGLTTEHRVFKADPARLARATRGEANPQDVELEGDADPYGYSRRWWLERQPTLAGSGPPPGPRFTPTLDRMVPHEEEV</sequence>
<dbReference type="InterPro" id="IPR017853">
    <property type="entry name" value="GH"/>
</dbReference>
<dbReference type="PANTHER" id="PTHR42732">
    <property type="entry name" value="BETA-GALACTOSIDASE"/>
    <property type="match status" value="1"/>
</dbReference>
<feature type="region of interest" description="Disordered" evidence="2">
    <location>
        <begin position="609"/>
        <end position="637"/>
    </location>
</feature>
<feature type="domain" description="Glycoside hydrolase family 2 immunoglobulin-like beta-sandwich" evidence="3">
    <location>
        <begin position="180"/>
        <end position="286"/>
    </location>
</feature>
<evidence type="ECO:0000256" key="1">
    <source>
        <dbReference type="ARBA" id="ARBA00007401"/>
    </source>
</evidence>
<dbReference type="Gene3D" id="2.60.120.260">
    <property type="entry name" value="Galactose-binding domain-like"/>
    <property type="match status" value="1"/>
</dbReference>
<dbReference type="SUPFAM" id="SSF49303">
    <property type="entry name" value="beta-Galactosidase/glucuronidase domain"/>
    <property type="match status" value="1"/>
</dbReference>
<dbReference type="Pfam" id="PF00703">
    <property type="entry name" value="Glyco_hydro_2"/>
    <property type="match status" value="1"/>
</dbReference>
<dbReference type="InterPro" id="IPR008979">
    <property type="entry name" value="Galactose-bd-like_sf"/>
</dbReference>
<dbReference type="InterPro" id="IPR006104">
    <property type="entry name" value="Glyco_hydro_2_N"/>
</dbReference>
<dbReference type="Proteomes" id="UP001064971">
    <property type="component" value="Plasmid pDAETH-1"/>
</dbReference>
<dbReference type="InterPro" id="IPR036156">
    <property type="entry name" value="Beta-gal/glucu_dom_sf"/>
</dbReference>
<gene>
    <name evidence="6" type="ORF">DAETH_36930</name>
</gene>
<dbReference type="InterPro" id="IPR006103">
    <property type="entry name" value="Glyco_hydro_2_cat"/>
</dbReference>
<accession>A0ABM8AIS8</accession>
<dbReference type="Pfam" id="PF02836">
    <property type="entry name" value="Glyco_hydro_2_C"/>
    <property type="match status" value="1"/>
</dbReference>
<evidence type="ECO:0000259" key="3">
    <source>
        <dbReference type="Pfam" id="PF00703"/>
    </source>
</evidence>
<protein>
    <submittedName>
        <fullName evidence="6">Beta-galactosidase</fullName>
    </submittedName>
</protein>
<dbReference type="Pfam" id="PF02837">
    <property type="entry name" value="Glyco_hydro_2_N"/>
    <property type="match status" value="1"/>
</dbReference>
<evidence type="ECO:0000259" key="4">
    <source>
        <dbReference type="Pfam" id="PF02836"/>
    </source>
</evidence>
<dbReference type="SUPFAM" id="SSF49785">
    <property type="entry name" value="Galactose-binding domain-like"/>
    <property type="match status" value="1"/>
</dbReference>
<dbReference type="InterPro" id="IPR051913">
    <property type="entry name" value="GH2_Domain-Containing"/>
</dbReference>